<feature type="transmembrane region" description="Helical" evidence="2">
    <location>
        <begin position="55"/>
        <end position="73"/>
    </location>
</feature>
<dbReference type="AlphaFoldDB" id="A0A8G2BN83"/>
<evidence type="ECO:0000256" key="1">
    <source>
        <dbReference type="SAM" id="Coils"/>
    </source>
</evidence>
<proteinExistence type="predicted"/>
<feature type="coiled-coil region" evidence="1">
    <location>
        <begin position="75"/>
        <end position="109"/>
    </location>
</feature>
<dbReference type="RefSeq" id="WP_139189437.1">
    <property type="nucleotide sequence ID" value="NZ_FNBW01000019.1"/>
</dbReference>
<keyword evidence="2" id="KW-1133">Transmembrane helix</keyword>
<comment type="caution">
    <text evidence="3">The sequence shown here is derived from an EMBL/GenBank/DDBJ whole genome shotgun (WGS) entry which is preliminary data.</text>
</comment>
<evidence type="ECO:0008006" key="5">
    <source>
        <dbReference type="Google" id="ProtNLM"/>
    </source>
</evidence>
<organism evidence="3 4">
    <name type="scientific">Thalassobaculum litoreum DSM 18839</name>
    <dbReference type="NCBI Taxonomy" id="1123362"/>
    <lineage>
        <taxon>Bacteria</taxon>
        <taxon>Pseudomonadati</taxon>
        <taxon>Pseudomonadota</taxon>
        <taxon>Alphaproteobacteria</taxon>
        <taxon>Rhodospirillales</taxon>
        <taxon>Thalassobaculaceae</taxon>
        <taxon>Thalassobaculum</taxon>
    </lineage>
</organism>
<protein>
    <recommendedName>
        <fullName evidence="5">Phage abortive infection protein</fullName>
    </recommendedName>
</protein>
<dbReference type="EMBL" id="FNBW01000019">
    <property type="protein sequence ID" value="SDG50788.1"/>
    <property type="molecule type" value="Genomic_DNA"/>
</dbReference>
<sequence length="245" mass="28262">MLGGIDDHRRQQRRVQQIAVFLTVLVVGVSLVVLFDLFGLSGVTELEPNETGDTIAGFAGILAFIWLIAGYFLQKQELQLNTEAVKQQAEEIRATVVELEKQNESLKQSELFNKRSILIRMIELRQREIDEYVLDFCARCYLVNGKINNYSSNMNIGVNDAGYLIMIQEIPENINLQDQLKKKIEAENMLNWISGFNDLMKIYDDMEDGGSLRASFERSIRARFYILLCKLFENEIEFKYRAVID</sequence>
<dbReference type="OrthoDB" id="6678638at2"/>
<keyword evidence="4" id="KW-1185">Reference proteome</keyword>
<evidence type="ECO:0000313" key="3">
    <source>
        <dbReference type="EMBL" id="SDG50788.1"/>
    </source>
</evidence>
<keyword evidence="1" id="KW-0175">Coiled coil</keyword>
<keyword evidence="2" id="KW-0812">Transmembrane</keyword>
<accession>A0A8G2BN83</accession>
<evidence type="ECO:0000256" key="2">
    <source>
        <dbReference type="SAM" id="Phobius"/>
    </source>
</evidence>
<reference evidence="3 4" key="1">
    <citation type="submission" date="2016-10" db="EMBL/GenBank/DDBJ databases">
        <authorList>
            <person name="Varghese N."/>
            <person name="Submissions S."/>
        </authorList>
    </citation>
    <scope>NUCLEOTIDE SEQUENCE [LARGE SCALE GENOMIC DNA]</scope>
    <source>
        <strain evidence="3 4">DSM 18839</strain>
    </source>
</reference>
<gene>
    <name evidence="3" type="ORF">SAMN05660686_04659</name>
</gene>
<name>A0A8G2BN83_9PROT</name>
<keyword evidence="2" id="KW-0472">Membrane</keyword>
<dbReference type="Proteomes" id="UP000198615">
    <property type="component" value="Unassembled WGS sequence"/>
</dbReference>
<feature type="transmembrane region" description="Helical" evidence="2">
    <location>
        <begin position="18"/>
        <end position="43"/>
    </location>
</feature>
<evidence type="ECO:0000313" key="4">
    <source>
        <dbReference type="Proteomes" id="UP000198615"/>
    </source>
</evidence>